<dbReference type="PROSITE" id="PS00761">
    <property type="entry name" value="SPASE_I_3"/>
    <property type="match status" value="1"/>
</dbReference>
<evidence type="ECO:0000256" key="2">
    <source>
        <dbReference type="ARBA" id="ARBA00004401"/>
    </source>
</evidence>
<comment type="subcellular location">
    <subcellularLocation>
        <location evidence="2">Cell membrane</location>
        <topology evidence="2">Single-pass type II membrane protein</topology>
    </subcellularLocation>
    <subcellularLocation>
        <location evidence="7">Membrane</location>
        <topology evidence="7">Single-pass type II membrane protein</topology>
    </subcellularLocation>
</comment>
<evidence type="ECO:0000256" key="6">
    <source>
        <dbReference type="PIRSR" id="PIRSR600223-1"/>
    </source>
</evidence>
<dbReference type="STRING" id="1048340.SAMN05444487_10769"/>
<dbReference type="PANTHER" id="PTHR43390:SF1">
    <property type="entry name" value="CHLOROPLAST PROCESSING PEPTIDASE"/>
    <property type="match status" value="1"/>
</dbReference>
<keyword evidence="7" id="KW-0812">Transmembrane</keyword>
<dbReference type="NCBIfam" id="TIGR02227">
    <property type="entry name" value="sigpep_I_bact"/>
    <property type="match status" value="1"/>
</dbReference>
<dbReference type="GO" id="GO:0009003">
    <property type="term" value="F:signal peptidase activity"/>
    <property type="evidence" value="ECO:0007669"/>
    <property type="project" value="UniProtKB-EC"/>
</dbReference>
<dbReference type="InterPro" id="IPR019533">
    <property type="entry name" value="Peptidase_S26"/>
</dbReference>
<evidence type="ECO:0000256" key="3">
    <source>
        <dbReference type="ARBA" id="ARBA00009370"/>
    </source>
</evidence>
<reference evidence="9 10" key="1">
    <citation type="submission" date="2016-10" db="EMBL/GenBank/DDBJ databases">
        <authorList>
            <person name="de Groot N.N."/>
        </authorList>
    </citation>
    <scope>NUCLEOTIDE SEQUENCE [LARGE SCALE GENOMIC DNA]</scope>
    <source>
        <strain evidence="9 10">DSM 45610</strain>
    </source>
</reference>
<dbReference type="GO" id="GO:0005886">
    <property type="term" value="C:plasma membrane"/>
    <property type="evidence" value="ECO:0007669"/>
    <property type="project" value="UniProtKB-SubCell"/>
</dbReference>
<keyword evidence="7" id="KW-0472">Membrane</keyword>
<evidence type="ECO:0000313" key="9">
    <source>
        <dbReference type="EMBL" id="SDW87342.1"/>
    </source>
</evidence>
<comment type="catalytic activity">
    <reaction evidence="1 7">
        <text>Cleavage of hydrophobic, N-terminal signal or leader sequences from secreted and periplasmic proteins.</text>
        <dbReference type="EC" id="3.4.21.89"/>
    </reaction>
</comment>
<evidence type="ECO:0000256" key="7">
    <source>
        <dbReference type="RuleBase" id="RU362042"/>
    </source>
</evidence>
<dbReference type="RefSeq" id="WP_091739090.1">
    <property type="nucleotide sequence ID" value="NZ_FNNQ01000007.1"/>
</dbReference>
<feature type="active site" evidence="6">
    <location>
        <position position="35"/>
    </location>
</feature>
<dbReference type="PANTHER" id="PTHR43390">
    <property type="entry name" value="SIGNAL PEPTIDASE I"/>
    <property type="match status" value="1"/>
</dbReference>
<evidence type="ECO:0000256" key="4">
    <source>
        <dbReference type="ARBA" id="ARBA00013208"/>
    </source>
</evidence>
<dbReference type="AlphaFoldDB" id="A0A1H2X387"/>
<dbReference type="InterPro" id="IPR000223">
    <property type="entry name" value="Pept_S26A_signal_pept_1"/>
</dbReference>
<gene>
    <name evidence="9" type="ORF">SAMN05444487_10769</name>
</gene>
<dbReference type="GO" id="GO:0004252">
    <property type="term" value="F:serine-type endopeptidase activity"/>
    <property type="evidence" value="ECO:0007669"/>
    <property type="project" value="InterPro"/>
</dbReference>
<dbReference type="Proteomes" id="UP000198534">
    <property type="component" value="Unassembled WGS sequence"/>
</dbReference>
<keyword evidence="5 7" id="KW-0378">Hydrolase</keyword>
<dbReference type="OrthoDB" id="9802919at2"/>
<evidence type="ECO:0000256" key="1">
    <source>
        <dbReference type="ARBA" id="ARBA00000677"/>
    </source>
</evidence>
<evidence type="ECO:0000313" key="10">
    <source>
        <dbReference type="Proteomes" id="UP000198534"/>
    </source>
</evidence>
<name>A0A1H2X387_9BACL</name>
<keyword evidence="10" id="KW-1185">Reference proteome</keyword>
<dbReference type="CDD" id="cd06530">
    <property type="entry name" value="S26_SPase_I"/>
    <property type="match status" value="1"/>
</dbReference>
<evidence type="ECO:0000259" key="8">
    <source>
        <dbReference type="Pfam" id="PF10502"/>
    </source>
</evidence>
<comment type="similarity">
    <text evidence="3 7">Belongs to the peptidase S26 family.</text>
</comment>
<dbReference type="EC" id="3.4.21.89" evidence="4 7"/>
<dbReference type="SUPFAM" id="SSF51306">
    <property type="entry name" value="LexA/Signal peptidase"/>
    <property type="match status" value="1"/>
</dbReference>
<dbReference type="EMBL" id="FNNQ01000007">
    <property type="protein sequence ID" value="SDW87342.1"/>
    <property type="molecule type" value="Genomic_DNA"/>
</dbReference>
<keyword evidence="7" id="KW-1133">Transmembrane helix</keyword>
<accession>A0A1H2X387</accession>
<feature type="transmembrane region" description="Helical" evidence="7">
    <location>
        <begin position="7"/>
        <end position="28"/>
    </location>
</feature>
<organism evidence="9 10">
    <name type="scientific">Marininema mesophilum</name>
    <dbReference type="NCBI Taxonomy" id="1048340"/>
    <lineage>
        <taxon>Bacteria</taxon>
        <taxon>Bacillati</taxon>
        <taxon>Bacillota</taxon>
        <taxon>Bacilli</taxon>
        <taxon>Bacillales</taxon>
        <taxon>Thermoactinomycetaceae</taxon>
        <taxon>Marininema</taxon>
    </lineage>
</organism>
<protein>
    <recommendedName>
        <fullName evidence="4 7">Signal peptidase I</fullName>
        <ecNumber evidence="4 7">3.4.21.89</ecNumber>
    </recommendedName>
</protein>
<proteinExistence type="inferred from homology"/>
<dbReference type="Gene3D" id="2.10.109.10">
    <property type="entry name" value="Umud Fragment, subunit A"/>
    <property type="match status" value="1"/>
</dbReference>
<dbReference type="Pfam" id="PF10502">
    <property type="entry name" value="Peptidase_S26"/>
    <property type="match status" value="1"/>
</dbReference>
<dbReference type="PRINTS" id="PR00727">
    <property type="entry name" value="LEADERPTASE"/>
</dbReference>
<sequence>MKKIITISLSVCIVMIICIFIFFQYFFFYEVDGYSMSPTLTNHESVLSREFALKDIDRGDIIGFQHPTIIGAEYIKRVVGLPNDQIEIRRGQVFINRKKFNFPINGKGSSNFGPITVEKNHVFVLGDHLAGSRDSREFGTVTYKQIRGVLVFK</sequence>
<dbReference type="GO" id="GO:0006465">
    <property type="term" value="P:signal peptide processing"/>
    <property type="evidence" value="ECO:0007669"/>
    <property type="project" value="InterPro"/>
</dbReference>
<feature type="active site" evidence="6">
    <location>
        <position position="76"/>
    </location>
</feature>
<feature type="domain" description="Peptidase S26" evidence="8">
    <location>
        <begin position="9"/>
        <end position="152"/>
    </location>
</feature>
<keyword evidence="7" id="KW-0645">Protease</keyword>
<evidence type="ECO:0000256" key="5">
    <source>
        <dbReference type="ARBA" id="ARBA00022801"/>
    </source>
</evidence>
<dbReference type="InterPro" id="IPR036286">
    <property type="entry name" value="LexA/Signal_pep-like_sf"/>
</dbReference>
<dbReference type="InterPro" id="IPR019758">
    <property type="entry name" value="Pept_S26A_signal_pept_1_CS"/>
</dbReference>